<dbReference type="GO" id="GO:0005886">
    <property type="term" value="C:plasma membrane"/>
    <property type="evidence" value="ECO:0007669"/>
    <property type="project" value="UniProtKB-SubCell"/>
</dbReference>
<dbReference type="EMBL" id="CP047652">
    <property type="protein sequence ID" value="QHI95345.1"/>
    <property type="molecule type" value="Genomic_DNA"/>
</dbReference>
<accession>A0A6P1N9T3</accession>
<dbReference type="InterPro" id="IPR002696">
    <property type="entry name" value="Membr_insert_effic_factor_YidD"/>
</dbReference>
<reference evidence="2 3" key="1">
    <citation type="submission" date="2020-01" db="EMBL/GenBank/DDBJ databases">
        <title>Genome sequencing of strain KACC 21507.</title>
        <authorList>
            <person name="Heo J."/>
            <person name="Kim S.-J."/>
            <person name="Kim J.-S."/>
            <person name="Hong S.-B."/>
            <person name="Kwon S.-W."/>
        </authorList>
    </citation>
    <scope>NUCLEOTIDE SEQUENCE [LARGE SCALE GENOMIC DNA]</scope>
    <source>
        <strain evidence="2 3">KACC 21507</strain>
    </source>
</reference>
<comment type="function">
    <text evidence="1">Could be involved in insertion of integral membrane proteins into the membrane.</text>
</comment>
<evidence type="ECO:0000313" key="3">
    <source>
        <dbReference type="Proteomes" id="UP000463975"/>
    </source>
</evidence>
<dbReference type="Proteomes" id="UP000463975">
    <property type="component" value="Chromosome"/>
</dbReference>
<dbReference type="KEGG" id="bomb:GT348_02830"/>
<name>A0A6P1N9T3_9PROT</name>
<organism evidence="2 3">
    <name type="scientific">Aristophania vespae</name>
    <dbReference type="NCBI Taxonomy" id="2697033"/>
    <lineage>
        <taxon>Bacteria</taxon>
        <taxon>Pseudomonadati</taxon>
        <taxon>Pseudomonadota</taxon>
        <taxon>Alphaproteobacteria</taxon>
        <taxon>Acetobacterales</taxon>
        <taxon>Acetobacteraceae</taxon>
        <taxon>Aristophania</taxon>
    </lineage>
</organism>
<dbReference type="PANTHER" id="PTHR33383:SF1">
    <property type="entry name" value="MEMBRANE PROTEIN INSERTION EFFICIENCY FACTOR-RELATED"/>
    <property type="match status" value="1"/>
</dbReference>
<gene>
    <name evidence="2" type="primary">yidD</name>
    <name evidence="2" type="ORF">GT348_02830</name>
</gene>
<dbReference type="Pfam" id="PF01809">
    <property type="entry name" value="YidD"/>
    <property type="match status" value="1"/>
</dbReference>
<evidence type="ECO:0000256" key="1">
    <source>
        <dbReference type="HAMAP-Rule" id="MF_00386"/>
    </source>
</evidence>
<keyword evidence="1" id="KW-0472">Membrane</keyword>
<dbReference type="RefSeq" id="WP_160618422.1">
    <property type="nucleotide sequence ID" value="NZ_CP047652.1"/>
</dbReference>
<dbReference type="PANTHER" id="PTHR33383">
    <property type="entry name" value="MEMBRANE PROTEIN INSERTION EFFICIENCY FACTOR-RELATED"/>
    <property type="match status" value="1"/>
</dbReference>
<dbReference type="NCBIfam" id="TIGR00278">
    <property type="entry name" value="membrane protein insertion efficiency factor YidD"/>
    <property type="match status" value="1"/>
</dbReference>
<keyword evidence="3" id="KW-1185">Reference proteome</keyword>
<proteinExistence type="inferred from homology"/>
<keyword evidence="1" id="KW-1003">Cell membrane</keyword>
<comment type="similarity">
    <text evidence="1">Belongs to the UPF0161 family.</text>
</comment>
<dbReference type="SMART" id="SM01234">
    <property type="entry name" value="Haemolytic"/>
    <property type="match status" value="1"/>
</dbReference>
<dbReference type="HAMAP" id="MF_00386">
    <property type="entry name" value="UPF0161_YidD"/>
    <property type="match status" value="1"/>
</dbReference>
<sequence length="73" mass="8483">MRSVLTFFFLFLIKLYQITISPFIGRNCRFYPTCSAYAVSVISRYGPFYGGWLTLKRLLKCHPFHKGGFDPPP</sequence>
<protein>
    <recommendedName>
        <fullName evidence="1">Putative membrane protein insertion efficiency factor</fullName>
    </recommendedName>
</protein>
<evidence type="ECO:0000313" key="2">
    <source>
        <dbReference type="EMBL" id="QHI95345.1"/>
    </source>
</evidence>
<dbReference type="AlphaFoldDB" id="A0A6P1N9T3"/>
<comment type="subcellular location">
    <subcellularLocation>
        <location evidence="1">Cell membrane</location>
        <topology evidence="1">Peripheral membrane protein</topology>
        <orientation evidence="1">Cytoplasmic side</orientation>
    </subcellularLocation>
</comment>